<dbReference type="Pfam" id="PF13469">
    <property type="entry name" value="Sulfotransfer_3"/>
    <property type="match status" value="1"/>
</dbReference>
<dbReference type="RefSeq" id="WP_260221960.1">
    <property type="nucleotide sequence ID" value="NZ_JAJAGO010000023.1"/>
</dbReference>
<reference evidence="3 4" key="1">
    <citation type="submission" date="2021-10" db="EMBL/GenBank/DDBJ databases">
        <title>Streptomyces gossypii sp. nov., isolated from soil collected from cotton field.</title>
        <authorList>
            <person name="Ge X."/>
            <person name="Chen X."/>
            <person name="Liu W."/>
        </authorList>
    </citation>
    <scope>NUCLEOTIDE SEQUENCE [LARGE SCALE GENOMIC DNA]</scope>
    <source>
        <strain evidence="3 4">N2-109</strain>
    </source>
</reference>
<name>A0ABT2K362_9ACTN</name>
<evidence type="ECO:0000256" key="1">
    <source>
        <dbReference type="ARBA" id="ARBA00022679"/>
    </source>
</evidence>
<dbReference type="Proteomes" id="UP001156389">
    <property type="component" value="Unassembled WGS sequence"/>
</dbReference>
<gene>
    <name evidence="3" type="ORF">LHJ74_32685</name>
</gene>
<comment type="caution">
    <text evidence="3">The sequence shown here is derived from an EMBL/GenBank/DDBJ whole genome shotgun (WGS) entry which is preliminary data.</text>
</comment>
<feature type="region of interest" description="Disordered" evidence="2">
    <location>
        <begin position="14"/>
        <end position="57"/>
    </location>
</feature>
<dbReference type="EMBL" id="JAJAGO010000023">
    <property type="protein sequence ID" value="MCT2594613.1"/>
    <property type="molecule type" value="Genomic_DNA"/>
</dbReference>
<keyword evidence="4" id="KW-1185">Reference proteome</keyword>
<proteinExistence type="predicted"/>
<dbReference type="Gene3D" id="3.40.50.300">
    <property type="entry name" value="P-loop containing nucleotide triphosphate hydrolases"/>
    <property type="match status" value="1"/>
</dbReference>
<dbReference type="SUPFAM" id="SSF52540">
    <property type="entry name" value="P-loop containing nucleoside triphosphate hydrolases"/>
    <property type="match status" value="1"/>
</dbReference>
<evidence type="ECO:0000313" key="4">
    <source>
        <dbReference type="Proteomes" id="UP001156389"/>
    </source>
</evidence>
<evidence type="ECO:0000313" key="3">
    <source>
        <dbReference type="EMBL" id="MCT2594613.1"/>
    </source>
</evidence>
<organism evidence="3 4">
    <name type="scientific">Streptomyces gossypii</name>
    <dbReference type="NCBI Taxonomy" id="2883101"/>
    <lineage>
        <taxon>Bacteria</taxon>
        <taxon>Bacillati</taxon>
        <taxon>Actinomycetota</taxon>
        <taxon>Actinomycetes</taxon>
        <taxon>Kitasatosporales</taxon>
        <taxon>Streptomycetaceae</taxon>
        <taxon>Streptomyces</taxon>
    </lineage>
</organism>
<dbReference type="PANTHER" id="PTHR12788">
    <property type="entry name" value="PROTEIN-TYROSINE SULFOTRANSFERASE 2"/>
    <property type="match status" value="1"/>
</dbReference>
<sequence>MRIARKLNKKLGSATGFEVRRAGSGRVPAPALPKKRPAESGAAPGKGKPPQVDFRPPTDLSVDRLLRRPVFIMSPVRSGSTLLRLLLNAHSELHSPHELHFRRLEVRSGTKLAERSMEQLDLHRGDLEHLLWDRVMHRELVKSGKSFLVEKTPSNAFAYQRLAAAWPDARFLFLLRHPASIAKSWHEGDPEKRTPQEAELDALRYMRATERAREGLTGHTVRYEELTEDPEAELRKICEFLGLDFEPHMLDYGAKSSGDLQKGLGDWKEKIRSGRVQPGRELPRAHEIPEPLRAISAAWGYTRDEGTAEVTAGGGPKAHAEISQVWPRDGRIRLVGDLHGVPAEPGAKRWRLLLSPRGREDEPLSYDVALDGSSFDVSVPVIDLVPQWLPVPAQWDIHLAAATADGDGGEARLRAGRHLDGVKGKKNTMVFPSQDASGEDGALQVRPYYTVKDNLSIECTAGRGGTRSAS</sequence>
<dbReference type="InterPro" id="IPR027417">
    <property type="entry name" value="P-loop_NTPase"/>
</dbReference>
<keyword evidence="1" id="KW-0808">Transferase</keyword>
<protein>
    <submittedName>
        <fullName evidence="3">Sulfotransferase</fullName>
    </submittedName>
</protein>
<evidence type="ECO:0000256" key="2">
    <source>
        <dbReference type="SAM" id="MobiDB-lite"/>
    </source>
</evidence>
<dbReference type="PANTHER" id="PTHR12788:SF10">
    <property type="entry name" value="PROTEIN-TYROSINE SULFOTRANSFERASE"/>
    <property type="match status" value="1"/>
</dbReference>
<dbReference type="InterPro" id="IPR026634">
    <property type="entry name" value="TPST-like"/>
</dbReference>
<accession>A0ABT2K362</accession>